<sequence>MLMYTVGSILHAMLISHNSILPFFGKYMSYIDTTYLFSSPQSFLHIL</sequence>
<reference evidence="1" key="2">
    <citation type="journal article" date="2015" name="Data Brief">
        <title>Shoot transcriptome of the giant reed, Arundo donax.</title>
        <authorList>
            <person name="Barrero R.A."/>
            <person name="Guerrero F.D."/>
            <person name="Moolhuijzen P."/>
            <person name="Goolsby J.A."/>
            <person name="Tidwell J."/>
            <person name="Bellgard S.E."/>
            <person name="Bellgard M.I."/>
        </authorList>
    </citation>
    <scope>NUCLEOTIDE SEQUENCE</scope>
    <source>
        <tissue evidence="1">Shoot tissue taken approximately 20 cm above the soil surface</tissue>
    </source>
</reference>
<dbReference type="AlphaFoldDB" id="A0A0A8Z7N3"/>
<reference evidence="1" key="1">
    <citation type="submission" date="2014-09" db="EMBL/GenBank/DDBJ databases">
        <authorList>
            <person name="Magalhaes I.L.F."/>
            <person name="Oliveira U."/>
            <person name="Santos F.R."/>
            <person name="Vidigal T.H.D.A."/>
            <person name="Brescovit A.D."/>
            <person name="Santos A.J."/>
        </authorList>
    </citation>
    <scope>NUCLEOTIDE SEQUENCE</scope>
    <source>
        <tissue evidence="1">Shoot tissue taken approximately 20 cm above the soil surface</tissue>
    </source>
</reference>
<evidence type="ECO:0000313" key="1">
    <source>
        <dbReference type="EMBL" id="JAD30877.1"/>
    </source>
</evidence>
<organism evidence="1">
    <name type="scientific">Arundo donax</name>
    <name type="common">Giant reed</name>
    <name type="synonym">Donax arundinaceus</name>
    <dbReference type="NCBI Taxonomy" id="35708"/>
    <lineage>
        <taxon>Eukaryota</taxon>
        <taxon>Viridiplantae</taxon>
        <taxon>Streptophyta</taxon>
        <taxon>Embryophyta</taxon>
        <taxon>Tracheophyta</taxon>
        <taxon>Spermatophyta</taxon>
        <taxon>Magnoliopsida</taxon>
        <taxon>Liliopsida</taxon>
        <taxon>Poales</taxon>
        <taxon>Poaceae</taxon>
        <taxon>PACMAD clade</taxon>
        <taxon>Arundinoideae</taxon>
        <taxon>Arundineae</taxon>
        <taxon>Arundo</taxon>
    </lineage>
</organism>
<proteinExistence type="predicted"/>
<protein>
    <submittedName>
        <fullName evidence="1">Uncharacterized protein</fullName>
    </submittedName>
</protein>
<name>A0A0A8Z7N3_ARUDO</name>
<accession>A0A0A8Z7N3</accession>
<dbReference type="EMBL" id="GBRH01267018">
    <property type="protein sequence ID" value="JAD30877.1"/>
    <property type="molecule type" value="Transcribed_RNA"/>
</dbReference>